<gene>
    <name evidence="1" type="ORF">DXG03_004009</name>
</gene>
<sequence>MNCLADFLASHSHALSIPPLPAPLATFFMDKYTPHAANMGLFETSLSQAIDL</sequence>
<dbReference type="EMBL" id="JABCKV010002377">
    <property type="protein sequence ID" value="KAG5638686.1"/>
    <property type="molecule type" value="Genomic_DNA"/>
</dbReference>
<comment type="caution">
    <text evidence="1">The sequence shown here is derived from an EMBL/GenBank/DDBJ whole genome shotgun (WGS) entry which is preliminary data.</text>
</comment>
<feature type="non-terminal residue" evidence="1">
    <location>
        <position position="52"/>
    </location>
</feature>
<proteinExistence type="predicted"/>
<name>A0A9P7K8D9_9AGAR</name>
<protein>
    <submittedName>
        <fullName evidence="1">Uncharacterized protein</fullName>
    </submittedName>
</protein>
<reference evidence="1" key="2">
    <citation type="submission" date="2021-10" db="EMBL/GenBank/DDBJ databases">
        <title>Phylogenomics reveals ancestral predisposition of the termite-cultivated fungus Termitomyces towards a domesticated lifestyle.</title>
        <authorList>
            <person name="Auxier B."/>
            <person name="Grum-Grzhimaylo A."/>
            <person name="Cardenas M.E."/>
            <person name="Lodge J.D."/>
            <person name="Laessoe T."/>
            <person name="Pedersen O."/>
            <person name="Smith M.E."/>
            <person name="Kuyper T.W."/>
            <person name="Franco-Molano E.A."/>
            <person name="Baroni T.J."/>
            <person name="Aanen D.K."/>
        </authorList>
    </citation>
    <scope>NUCLEOTIDE SEQUENCE</scope>
    <source>
        <strain evidence="1">AP01</strain>
        <tissue evidence="1">Mycelium</tissue>
    </source>
</reference>
<accession>A0A9P7K8D9</accession>
<dbReference type="AlphaFoldDB" id="A0A9P7K8D9"/>
<evidence type="ECO:0000313" key="2">
    <source>
        <dbReference type="Proteomes" id="UP000775547"/>
    </source>
</evidence>
<dbReference type="Proteomes" id="UP000775547">
    <property type="component" value="Unassembled WGS sequence"/>
</dbReference>
<reference evidence="1" key="1">
    <citation type="submission" date="2020-07" db="EMBL/GenBank/DDBJ databases">
        <authorList>
            <person name="Nieuwenhuis M."/>
            <person name="Van De Peppel L.J.J."/>
        </authorList>
    </citation>
    <scope>NUCLEOTIDE SEQUENCE</scope>
    <source>
        <strain evidence="1">AP01</strain>
        <tissue evidence="1">Mycelium</tissue>
    </source>
</reference>
<organism evidence="1 2">
    <name type="scientific">Asterophora parasitica</name>
    <dbReference type="NCBI Taxonomy" id="117018"/>
    <lineage>
        <taxon>Eukaryota</taxon>
        <taxon>Fungi</taxon>
        <taxon>Dikarya</taxon>
        <taxon>Basidiomycota</taxon>
        <taxon>Agaricomycotina</taxon>
        <taxon>Agaricomycetes</taxon>
        <taxon>Agaricomycetidae</taxon>
        <taxon>Agaricales</taxon>
        <taxon>Tricholomatineae</taxon>
        <taxon>Lyophyllaceae</taxon>
        <taxon>Asterophora</taxon>
    </lineage>
</organism>
<keyword evidence="2" id="KW-1185">Reference proteome</keyword>
<evidence type="ECO:0000313" key="1">
    <source>
        <dbReference type="EMBL" id="KAG5638686.1"/>
    </source>
</evidence>